<feature type="chain" id="PRO_5019230576" evidence="5">
    <location>
        <begin position="40"/>
        <end position="389"/>
    </location>
</feature>
<organism evidence="7 8">
    <name type="scientific">Acipenser ruthenus</name>
    <name type="common">Sterlet sturgeon</name>
    <dbReference type="NCBI Taxonomy" id="7906"/>
    <lineage>
        <taxon>Eukaryota</taxon>
        <taxon>Metazoa</taxon>
        <taxon>Chordata</taxon>
        <taxon>Craniata</taxon>
        <taxon>Vertebrata</taxon>
        <taxon>Euteleostomi</taxon>
        <taxon>Actinopterygii</taxon>
        <taxon>Chondrostei</taxon>
        <taxon>Acipenseriformes</taxon>
        <taxon>Acipenseridae</taxon>
        <taxon>Acipenser</taxon>
    </lineage>
</organism>
<dbReference type="PANTHER" id="PTHR24364">
    <property type="entry name" value="LP06937P"/>
    <property type="match status" value="1"/>
</dbReference>
<evidence type="ECO:0000259" key="6">
    <source>
        <dbReference type="SMART" id="SM00082"/>
    </source>
</evidence>
<evidence type="ECO:0000256" key="2">
    <source>
        <dbReference type="ARBA" id="ARBA00022729"/>
    </source>
</evidence>
<keyword evidence="4" id="KW-0812">Transmembrane</keyword>
<keyword evidence="8" id="KW-1185">Reference proteome</keyword>
<dbReference type="InterPro" id="IPR032675">
    <property type="entry name" value="LRR_dom_sf"/>
</dbReference>
<comment type="caution">
    <text evidence="7">The sequence shown here is derived from an EMBL/GenBank/DDBJ whole genome shotgun (WGS) entry which is preliminary data.</text>
</comment>
<proteinExistence type="predicted"/>
<evidence type="ECO:0000256" key="4">
    <source>
        <dbReference type="SAM" id="Phobius"/>
    </source>
</evidence>
<dbReference type="Gene3D" id="3.80.10.10">
    <property type="entry name" value="Ribonuclease Inhibitor"/>
    <property type="match status" value="1"/>
</dbReference>
<dbReference type="InterPro" id="IPR001611">
    <property type="entry name" value="Leu-rich_rpt"/>
</dbReference>
<dbReference type="GO" id="GO:0005886">
    <property type="term" value="C:plasma membrane"/>
    <property type="evidence" value="ECO:0007669"/>
    <property type="project" value="TreeGrafter"/>
</dbReference>
<gene>
    <name evidence="7" type="ORF">EOD39_0387</name>
</gene>
<feature type="domain" description="LRRCT" evidence="6">
    <location>
        <begin position="261"/>
        <end position="312"/>
    </location>
</feature>
<evidence type="ECO:0000256" key="3">
    <source>
        <dbReference type="ARBA" id="ARBA00022737"/>
    </source>
</evidence>
<evidence type="ECO:0000313" key="7">
    <source>
        <dbReference type="EMBL" id="RXM30270.1"/>
    </source>
</evidence>
<evidence type="ECO:0000313" key="8">
    <source>
        <dbReference type="Proteomes" id="UP000289886"/>
    </source>
</evidence>
<feature type="transmembrane region" description="Helical" evidence="4">
    <location>
        <begin position="325"/>
        <end position="345"/>
    </location>
</feature>
<dbReference type="InterPro" id="IPR003591">
    <property type="entry name" value="Leu-rich_rpt_typical-subtyp"/>
</dbReference>
<keyword evidence="4" id="KW-0472">Membrane</keyword>
<sequence>MLVADPLFYIKTRPSSQKKLNHLQAGLVIFLHAVVLVSAQATTCPQNCECSGLGRTVTVICGNKGLNAIPQPLPLNVKTLVITGNDIPHLKQDAFPQSLDQLTNLNLSLNKIEVIDPFVFVKMPSLKELDLSNNRIFKFNPEAFSTNNVLHTLDLSSTLFNNSFIEEISALVQNETLVNLVTLKLSGNDVLYLPEEMFASLPNLTTLDLRNNSIVNLKNGTFKNLRLESLDMRENSLKELSNATLDDFDLQPGISIQLADNAWVCDCNIEDLLLWLGRSDAVLDKGNLSCALPDSLRDTRLLEVNVSELHCSYSEDMKSILQTSYVFLGIVLALIGVIFLLVLYLNRKGIKKWIYNIRDACRDHMDGYHYRYEISTDPRLTNLSLNSEV</sequence>
<evidence type="ECO:0000256" key="1">
    <source>
        <dbReference type="ARBA" id="ARBA00022614"/>
    </source>
</evidence>
<feature type="signal peptide" evidence="5">
    <location>
        <begin position="1"/>
        <end position="39"/>
    </location>
</feature>
<evidence type="ECO:0000256" key="5">
    <source>
        <dbReference type="SAM" id="SignalP"/>
    </source>
</evidence>
<name>A0A444U548_ACIRT</name>
<reference evidence="7 8" key="1">
    <citation type="submission" date="2019-01" db="EMBL/GenBank/DDBJ databases">
        <title>Draft Genome and Complete Hox-Cluster Characterization of the Sterlet Sturgeon (Acipenser ruthenus).</title>
        <authorList>
            <person name="Wei Q."/>
        </authorList>
    </citation>
    <scope>NUCLEOTIDE SEQUENCE [LARGE SCALE GENOMIC DNA]</scope>
    <source>
        <strain evidence="7">WHYD16114868_AA</strain>
        <tissue evidence="7">Blood</tissue>
    </source>
</reference>
<keyword evidence="1" id="KW-0433">Leucine-rich repeat</keyword>
<accession>A0A444U548</accession>
<protein>
    <submittedName>
        <fullName evidence="7">Trophoblast glycoprotein</fullName>
    </submittedName>
</protein>
<dbReference type="Pfam" id="PF13855">
    <property type="entry name" value="LRR_8"/>
    <property type="match status" value="2"/>
</dbReference>
<keyword evidence="4" id="KW-1133">Transmembrane helix</keyword>
<dbReference type="SMART" id="SM00082">
    <property type="entry name" value="LRRCT"/>
    <property type="match status" value="1"/>
</dbReference>
<dbReference type="PANTHER" id="PTHR24364:SF18">
    <property type="entry name" value="LP06937P"/>
    <property type="match status" value="1"/>
</dbReference>
<dbReference type="PROSITE" id="PS51450">
    <property type="entry name" value="LRR"/>
    <property type="match status" value="3"/>
</dbReference>
<dbReference type="InterPro" id="IPR052286">
    <property type="entry name" value="Wnt_signaling_inhibitor"/>
</dbReference>
<dbReference type="InterPro" id="IPR000483">
    <property type="entry name" value="Cys-rich_flank_reg_C"/>
</dbReference>
<dbReference type="AlphaFoldDB" id="A0A444U548"/>
<dbReference type="SMART" id="SM00369">
    <property type="entry name" value="LRR_TYP"/>
    <property type="match status" value="5"/>
</dbReference>
<dbReference type="Proteomes" id="UP000289886">
    <property type="component" value="Unassembled WGS sequence"/>
</dbReference>
<dbReference type="SUPFAM" id="SSF52058">
    <property type="entry name" value="L domain-like"/>
    <property type="match status" value="1"/>
</dbReference>
<keyword evidence="2 5" id="KW-0732">Signal</keyword>
<keyword evidence="3" id="KW-0677">Repeat</keyword>
<dbReference type="EMBL" id="SCEB01215296">
    <property type="protein sequence ID" value="RXM30270.1"/>
    <property type="molecule type" value="Genomic_DNA"/>
</dbReference>
<dbReference type="GO" id="GO:0090090">
    <property type="term" value="P:negative regulation of canonical Wnt signaling pathway"/>
    <property type="evidence" value="ECO:0007669"/>
    <property type="project" value="TreeGrafter"/>
</dbReference>